<evidence type="ECO:0000256" key="14">
    <source>
        <dbReference type="SAM" id="Phobius"/>
    </source>
</evidence>
<evidence type="ECO:0000256" key="7">
    <source>
        <dbReference type="ARBA" id="ARBA00023065"/>
    </source>
</evidence>
<dbReference type="RefSeq" id="XP_042564255.1">
    <property type="nucleotide sequence ID" value="XM_042708321.1"/>
</dbReference>
<evidence type="ECO:0000256" key="12">
    <source>
        <dbReference type="ARBA" id="ARBA00023303"/>
    </source>
</evidence>
<dbReference type="InterPro" id="IPR053792">
    <property type="entry name" value="P2X_RECEPTOR_CS"/>
</dbReference>
<comment type="similarity">
    <text evidence="2">Belongs to the P2X receptor family.</text>
</comment>
<evidence type="ECO:0000256" key="5">
    <source>
        <dbReference type="ARBA" id="ARBA00022692"/>
    </source>
</evidence>
<evidence type="ECO:0000256" key="11">
    <source>
        <dbReference type="ARBA" id="ARBA00023286"/>
    </source>
</evidence>
<dbReference type="GO" id="GO:0001614">
    <property type="term" value="F:purinergic nucleotide receptor activity"/>
    <property type="evidence" value="ECO:0007669"/>
    <property type="project" value="InterPro"/>
</dbReference>
<dbReference type="PROSITE" id="PS01212">
    <property type="entry name" value="P2X_RECEPTOR"/>
    <property type="match status" value="1"/>
</dbReference>
<evidence type="ECO:0000256" key="1">
    <source>
        <dbReference type="ARBA" id="ARBA00004651"/>
    </source>
</evidence>
<gene>
    <name evidence="16" type="primary">p2rx4b</name>
</gene>
<keyword evidence="3" id="KW-0813">Transport</keyword>
<reference evidence="16" key="1">
    <citation type="submission" date="2025-08" db="UniProtKB">
        <authorList>
            <consortium name="RefSeq"/>
        </authorList>
    </citation>
    <scope>IDENTIFICATION</scope>
</reference>
<keyword evidence="5 14" id="KW-0812">Transmembrane</keyword>
<protein>
    <submittedName>
        <fullName evidence="16">P2X purinoceptor 4b isoform X1</fullName>
    </submittedName>
</protein>
<evidence type="ECO:0000256" key="2">
    <source>
        <dbReference type="ARBA" id="ARBA00009848"/>
    </source>
</evidence>
<dbReference type="Pfam" id="PF00864">
    <property type="entry name" value="P2X_receptor"/>
    <property type="match status" value="1"/>
</dbReference>
<evidence type="ECO:0000256" key="6">
    <source>
        <dbReference type="ARBA" id="ARBA00022989"/>
    </source>
</evidence>
<evidence type="ECO:0000256" key="9">
    <source>
        <dbReference type="ARBA" id="ARBA00023157"/>
    </source>
</evidence>
<keyword evidence="15" id="KW-1185">Reference proteome</keyword>
<keyword evidence="9" id="KW-1015">Disulfide bond</keyword>
<evidence type="ECO:0000256" key="3">
    <source>
        <dbReference type="ARBA" id="ARBA00022448"/>
    </source>
</evidence>
<feature type="transmembrane region" description="Helical" evidence="14">
    <location>
        <begin position="352"/>
        <end position="374"/>
    </location>
</feature>
<dbReference type="GO" id="GO:0098794">
    <property type="term" value="C:postsynapse"/>
    <property type="evidence" value="ECO:0007669"/>
    <property type="project" value="GOC"/>
</dbReference>
<evidence type="ECO:0000313" key="15">
    <source>
        <dbReference type="Proteomes" id="UP000515152"/>
    </source>
</evidence>
<dbReference type="GO" id="GO:0004931">
    <property type="term" value="F:extracellularly ATP-gated monoatomic cation channel activity"/>
    <property type="evidence" value="ECO:0007669"/>
    <property type="project" value="InterPro"/>
</dbReference>
<accession>A0A8M1KNS6</accession>
<dbReference type="InterPro" id="IPR059116">
    <property type="entry name" value="P2X_receptor"/>
</dbReference>
<evidence type="ECO:0000313" key="16">
    <source>
        <dbReference type="RefSeq" id="XP_042564255.1"/>
    </source>
</evidence>
<proteinExistence type="inferred from homology"/>
<dbReference type="NCBIfam" id="TIGR00863">
    <property type="entry name" value="P2X"/>
    <property type="match status" value="1"/>
</dbReference>
<keyword evidence="7" id="KW-0406">Ion transport</keyword>
<dbReference type="GO" id="GO:0070588">
    <property type="term" value="P:calcium ion transmembrane transport"/>
    <property type="evidence" value="ECO:0007669"/>
    <property type="project" value="TreeGrafter"/>
</dbReference>
<keyword evidence="6 14" id="KW-1133">Transmembrane helix</keyword>
<dbReference type="OrthoDB" id="494673at2759"/>
<comment type="subcellular location">
    <subcellularLocation>
        <location evidence="1">Cell membrane</location>
        <topology evidence="1">Multi-pass membrane protein</topology>
    </subcellularLocation>
</comment>
<dbReference type="FunFam" id="2.60.490.10:FF:000001">
    <property type="entry name" value="P2X purinoceptor"/>
    <property type="match status" value="1"/>
</dbReference>
<keyword evidence="8 14" id="KW-0472">Membrane</keyword>
<dbReference type="GeneID" id="105911349"/>
<dbReference type="CTD" id="387301"/>
<evidence type="ECO:0000256" key="13">
    <source>
        <dbReference type="ARBA" id="ARBA00036634"/>
    </source>
</evidence>
<keyword evidence="12" id="KW-0407">Ion channel</keyword>
<dbReference type="PANTHER" id="PTHR10125">
    <property type="entry name" value="P2X PURINOCEPTOR"/>
    <property type="match status" value="1"/>
</dbReference>
<name>A0A8M1KNS6_CLUHA</name>
<dbReference type="GO" id="GO:0033198">
    <property type="term" value="P:response to ATP"/>
    <property type="evidence" value="ECO:0007669"/>
    <property type="project" value="InterPro"/>
</dbReference>
<dbReference type="Proteomes" id="UP000515152">
    <property type="component" value="Chromosome 7"/>
</dbReference>
<dbReference type="PANTHER" id="PTHR10125:SF18">
    <property type="entry name" value="P2X PURINOCEPTOR 4"/>
    <property type="match status" value="1"/>
</dbReference>
<sequence length="411" mass="46448">MLFPHRYVSRAEYVIPPQVCLPMRVCYSSTGMSPEPSMLFLHRYVSQCEYVIPPQVCLPSRVCYSPTVMSPEPSMLVPHRCGSMPRLALLFTASLLEKRSFFVFIHCFCCKGDDSFFVLTNMITTPGQTQQACPEVPSPSSRCQSDEDCFEGLSDVRGNGIQTGLCVNYSDTVKTCQVLAWCPHEDDSSVPTPALLEKAENFTVLIKNSVRYSRFRFNKRNILAHINSSYLKTCIYHRSTDPHCPIFRLGDMVRDAGEDFRTMAERGGIMGILIDWSCDLDWPGKYCVPKYTFVRMDNKNPTNNVAPGYNFRYAKYFNNGSKETRTLIKGYGIRFDVIVFGTASKFSMLMTVVNFGAALSFLSLVGAVCDWFLVMCTDKRNYYSQQKTTCLYNNEETAGESISIGKNYGTS</sequence>
<evidence type="ECO:0000256" key="8">
    <source>
        <dbReference type="ARBA" id="ARBA00023136"/>
    </source>
</evidence>
<evidence type="ECO:0000256" key="10">
    <source>
        <dbReference type="ARBA" id="ARBA00023180"/>
    </source>
</evidence>
<dbReference type="AlphaFoldDB" id="A0A8M1KNS6"/>
<evidence type="ECO:0000256" key="4">
    <source>
        <dbReference type="ARBA" id="ARBA00022475"/>
    </source>
</evidence>
<organism evidence="15 16">
    <name type="scientific">Clupea harengus</name>
    <name type="common">Atlantic herring</name>
    <dbReference type="NCBI Taxonomy" id="7950"/>
    <lineage>
        <taxon>Eukaryota</taxon>
        <taxon>Metazoa</taxon>
        <taxon>Chordata</taxon>
        <taxon>Craniata</taxon>
        <taxon>Vertebrata</taxon>
        <taxon>Euteleostomi</taxon>
        <taxon>Actinopterygii</taxon>
        <taxon>Neopterygii</taxon>
        <taxon>Teleostei</taxon>
        <taxon>Clupei</taxon>
        <taxon>Clupeiformes</taxon>
        <taxon>Clupeoidei</taxon>
        <taxon>Clupeidae</taxon>
        <taxon>Clupea</taxon>
    </lineage>
</organism>
<dbReference type="InterPro" id="IPR001429">
    <property type="entry name" value="P2X_purnocptor"/>
</dbReference>
<keyword evidence="11" id="KW-1071">Ligand-gated ion channel</keyword>
<keyword evidence="4" id="KW-1003">Cell membrane</keyword>
<keyword evidence="10" id="KW-0325">Glycoprotein</keyword>
<comment type="catalytic activity">
    <reaction evidence="13">
        <text>Ca(2+)(in) = Ca(2+)(out)</text>
        <dbReference type="Rhea" id="RHEA:29671"/>
        <dbReference type="ChEBI" id="CHEBI:29108"/>
    </reaction>
</comment>
<dbReference type="GO" id="GO:0005886">
    <property type="term" value="C:plasma membrane"/>
    <property type="evidence" value="ECO:0007669"/>
    <property type="project" value="UniProtKB-SubCell"/>
</dbReference>